<keyword evidence="3" id="KW-0472">Membrane</keyword>
<organism evidence="5">
    <name type="scientific">marine metagenome</name>
    <dbReference type="NCBI Taxonomy" id="408172"/>
    <lineage>
        <taxon>unclassified sequences</taxon>
        <taxon>metagenomes</taxon>
        <taxon>ecological metagenomes</taxon>
    </lineage>
</organism>
<evidence type="ECO:0000313" key="5">
    <source>
        <dbReference type="EMBL" id="SVA29472.1"/>
    </source>
</evidence>
<dbReference type="GO" id="GO:0005829">
    <property type="term" value="C:cytosol"/>
    <property type="evidence" value="ECO:0007669"/>
    <property type="project" value="TreeGrafter"/>
</dbReference>
<evidence type="ECO:0000259" key="4">
    <source>
        <dbReference type="PROSITE" id="PS51006"/>
    </source>
</evidence>
<dbReference type="GO" id="GO:0004766">
    <property type="term" value="F:spermidine synthase activity"/>
    <property type="evidence" value="ECO:0007669"/>
    <property type="project" value="TreeGrafter"/>
</dbReference>
<keyword evidence="2" id="KW-0808">Transferase</keyword>
<proteinExistence type="inferred from homology"/>
<dbReference type="EMBL" id="UINC01006761">
    <property type="protein sequence ID" value="SVA29472.1"/>
    <property type="molecule type" value="Genomic_DNA"/>
</dbReference>
<dbReference type="InterPro" id="IPR030374">
    <property type="entry name" value="PABS"/>
</dbReference>
<feature type="transmembrane region" description="Helical" evidence="3">
    <location>
        <begin position="136"/>
        <end position="157"/>
    </location>
</feature>
<feature type="domain" description="PABS" evidence="4">
    <location>
        <begin position="259"/>
        <end position="419"/>
    </location>
</feature>
<dbReference type="AlphaFoldDB" id="A0A381UMU4"/>
<feature type="transmembrane region" description="Helical" evidence="3">
    <location>
        <begin position="45"/>
        <end position="69"/>
    </location>
</feature>
<feature type="transmembrane region" description="Helical" evidence="3">
    <location>
        <begin position="75"/>
        <end position="98"/>
    </location>
</feature>
<dbReference type="PROSITE" id="PS51006">
    <property type="entry name" value="PABS_2"/>
    <property type="match status" value="1"/>
</dbReference>
<dbReference type="SUPFAM" id="SSF53335">
    <property type="entry name" value="S-adenosyl-L-methionine-dependent methyltransferases"/>
    <property type="match status" value="1"/>
</dbReference>
<dbReference type="InterPro" id="IPR001045">
    <property type="entry name" value="Spermi_synthase"/>
</dbReference>
<feature type="transmembrane region" description="Helical" evidence="3">
    <location>
        <begin position="14"/>
        <end position="33"/>
    </location>
</feature>
<reference evidence="5" key="1">
    <citation type="submission" date="2018-05" db="EMBL/GenBank/DDBJ databases">
        <authorList>
            <person name="Lanie J.A."/>
            <person name="Ng W.-L."/>
            <person name="Kazmierczak K.M."/>
            <person name="Andrzejewski T.M."/>
            <person name="Davidsen T.M."/>
            <person name="Wayne K.J."/>
            <person name="Tettelin H."/>
            <person name="Glass J.I."/>
            <person name="Rusch D."/>
            <person name="Podicherti R."/>
            <person name="Tsui H.-C.T."/>
            <person name="Winkler M.E."/>
        </authorList>
    </citation>
    <scope>NUCLEOTIDE SEQUENCE</scope>
</reference>
<evidence type="ECO:0000256" key="3">
    <source>
        <dbReference type="SAM" id="Phobius"/>
    </source>
</evidence>
<dbReference type="InterPro" id="IPR029063">
    <property type="entry name" value="SAM-dependent_MTases_sf"/>
</dbReference>
<evidence type="ECO:0000256" key="2">
    <source>
        <dbReference type="ARBA" id="ARBA00022679"/>
    </source>
</evidence>
<dbReference type="Gene3D" id="3.40.50.150">
    <property type="entry name" value="Vaccinia Virus protein VP39"/>
    <property type="match status" value="1"/>
</dbReference>
<dbReference type="CDD" id="cd02440">
    <property type="entry name" value="AdoMet_MTases"/>
    <property type="match status" value="1"/>
</dbReference>
<keyword evidence="3" id="KW-0812">Transmembrane</keyword>
<keyword evidence="3" id="KW-1133">Transmembrane helix</keyword>
<evidence type="ECO:0000256" key="1">
    <source>
        <dbReference type="ARBA" id="ARBA00007867"/>
    </source>
</evidence>
<name>A0A381UMU4_9ZZZZ</name>
<dbReference type="GO" id="GO:0008295">
    <property type="term" value="P:spermidine biosynthetic process"/>
    <property type="evidence" value="ECO:0007669"/>
    <property type="project" value="TreeGrafter"/>
</dbReference>
<dbReference type="Pfam" id="PF01564">
    <property type="entry name" value="Spermine_synth"/>
    <property type="match status" value="1"/>
</dbReference>
<feature type="transmembrane region" description="Helical" evidence="3">
    <location>
        <begin position="110"/>
        <end position="130"/>
    </location>
</feature>
<comment type="similarity">
    <text evidence="1">Belongs to the spermidine/spermine synthase family.</text>
</comment>
<protein>
    <recommendedName>
        <fullName evidence="4">PABS domain-containing protein</fullName>
    </recommendedName>
</protein>
<accession>A0A381UMU4</accession>
<dbReference type="PANTHER" id="PTHR11558:SF11">
    <property type="entry name" value="SPERMIDINE SYNTHASE"/>
    <property type="match status" value="1"/>
</dbReference>
<sequence>VRIMMYYTGGGPEVFAYVLGSYLTGIAIGSWWTRKLCSQKIGSILISRMLFLSCIVFYLSIGLISYFHTLFTGPIIYILVILVTVFSGTIFPLLAHFGIKTEQVGQRLSWIYLANIIGATVGTGITGFYLMENYSITQIIVFVFTAGLILSLFVSLFSQGSKQLLGYIVITGLIFIFVQQWHNTIFANFLEKVHYKKDYVLKGNYKFSNENRSGIIATHYNKEIGCDVIYGGGVYDSCFNVNPDGPNGINRVYAIVKLHPSPKKVLVIGLSSGSWVRALTYSNLFEKIDVVEINHGYLDLIKHYSEQSKIFKDSRVTIHIDDGRRWLNRNKDKYDFILMNTTFHWRSYITNLVSSDFLKIIKLHLEPGGVVYYNTTGSEDIVYTAATIFKHVVKFSSFVAASDRSFTVDPVISKSFASTFLNGDKPVLNGTKAIKNILSNPLPDIREQILSRYDLIEITDDNMAVEYKHKVKHYFNPEMSWEKMFKRLF</sequence>
<dbReference type="PANTHER" id="PTHR11558">
    <property type="entry name" value="SPERMIDINE/SPERMINE SYNTHASE"/>
    <property type="match status" value="1"/>
</dbReference>
<feature type="non-terminal residue" evidence="5">
    <location>
        <position position="1"/>
    </location>
</feature>
<feature type="transmembrane region" description="Helical" evidence="3">
    <location>
        <begin position="164"/>
        <end position="182"/>
    </location>
</feature>
<gene>
    <name evidence="5" type="ORF">METZ01_LOCUS82326</name>
</gene>